<comment type="caution">
    <text evidence="2">The sequence shown here is derived from an EMBL/GenBank/DDBJ whole genome shotgun (WGS) entry which is preliminary data.</text>
</comment>
<evidence type="ECO:0000313" key="2">
    <source>
        <dbReference type="EMBL" id="GIY43159.1"/>
    </source>
</evidence>
<protein>
    <submittedName>
        <fullName evidence="2">Uncharacterized protein</fullName>
    </submittedName>
</protein>
<feature type="compositionally biased region" description="Basic residues" evidence="1">
    <location>
        <begin position="13"/>
        <end position="23"/>
    </location>
</feature>
<evidence type="ECO:0000256" key="1">
    <source>
        <dbReference type="SAM" id="MobiDB-lite"/>
    </source>
</evidence>
<organism evidence="2 3">
    <name type="scientific">Caerostris extrusa</name>
    <name type="common">Bark spider</name>
    <name type="synonym">Caerostris bankana</name>
    <dbReference type="NCBI Taxonomy" id="172846"/>
    <lineage>
        <taxon>Eukaryota</taxon>
        <taxon>Metazoa</taxon>
        <taxon>Ecdysozoa</taxon>
        <taxon>Arthropoda</taxon>
        <taxon>Chelicerata</taxon>
        <taxon>Arachnida</taxon>
        <taxon>Araneae</taxon>
        <taxon>Araneomorphae</taxon>
        <taxon>Entelegynae</taxon>
        <taxon>Araneoidea</taxon>
        <taxon>Araneidae</taxon>
        <taxon>Caerostris</taxon>
    </lineage>
</organism>
<evidence type="ECO:0000313" key="3">
    <source>
        <dbReference type="Proteomes" id="UP001054945"/>
    </source>
</evidence>
<name>A0AAV4TAD3_CAEEX</name>
<feature type="region of interest" description="Disordered" evidence="1">
    <location>
        <begin position="1"/>
        <end position="83"/>
    </location>
</feature>
<dbReference type="Proteomes" id="UP001054945">
    <property type="component" value="Unassembled WGS sequence"/>
</dbReference>
<gene>
    <name evidence="2" type="ORF">CEXT_418691</name>
</gene>
<feature type="compositionally biased region" description="Polar residues" evidence="1">
    <location>
        <begin position="1"/>
        <end position="12"/>
    </location>
</feature>
<dbReference type="EMBL" id="BPLR01010944">
    <property type="protein sequence ID" value="GIY43159.1"/>
    <property type="molecule type" value="Genomic_DNA"/>
</dbReference>
<sequence>MARNQFQQSSTRIRSRPSRKQNHLHQQQYPVFHPTTVANKIPKRLPLPDERGKSNRTFLHTPGPGDSRRIKGKKQHLGRRRHL</sequence>
<feature type="compositionally biased region" description="Basic residues" evidence="1">
    <location>
        <begin position="70"/>
        <end position="83"/>
    </location>
</feature>
<accession>A0AAV4TAD3</accession>
<reference evidence="2 3" key="1">
    <citation type="submission" date="2021-06" db="EMBL/GenBank/DDBJ databases">
        <title>Caerostris extrusa draft genome.</title>
        <authorList>
            <person name="Kono N."/>
            <person name="Arakawa K."/>
        </authorList>
    </citation>
    <scope>NUCLEOTIDE SEQUENCE [LARGE SCALE GENOMIC DNA]</scope>
</reference>
<dbReference type="AlphaFoldDB" id="A0AAV4TAD3"/>
<proteinExistence type="predicted"/>
<keyword evidence="3" id="KW-1185">Reference proteome</keyword>